<dbReference type="PANTHER" id="PTHR42755:SF1">
    <property type="entry name" value="3-DEOXY-D-MANNO-OCTULOSONIC ACID TRANSFERASE, MITOCHONDRIAL-RELATED"/>
    <property type="match status" value="1"/>
</dbReference>
<accession>A0A1Y6IV68</accession>
<feature type="transmembrane region" description="Helical" evidence="13">
    <location>
        <begin position="6"/>
        <end position="24"/>
    </location>
</feature>
<feature type="site" description="Transition state stabilizer" evidence="12">
    <location>
        <position position="136"/>
    </location>
</feature>
<dbReference type="Gene3D" id="3.40.50.11720">
    <property type="entry name" value="3-Deoxy-D-manno-octulosonic-acid transferase, N-terminal domain"/>
    <property type="match status" value="1"/>
</dbReference>
<evidence type="ECO:0000256" key="6">
    <source>
        <dbReference type="ARBA" id="ARBA00022519"/>
    </source>
</evidence>
<protein>
    <recommendedName>
        <fullName evidence="5 13">3-deoxy-D-manno-octulosonic acid transferase</fullName>
        <shortName evidence="13">Kdo transferase</shortName>
        <ecNumber evidence="4 13">2.4.99.12</ecNumber>
    </recommendedName>
    <alternativeName>
        <fullName evidence="9 13">Lipid IV(A) 3-deoxy-D-manno-octulosonic acid transferase</fullName>
    </alternativeName>
</protein>
<comment type="function">
    <text evidence="13">Involved in lipopolysaccharide (LPS) biosynthesis. Catalyzes the transfer of 3-deoxy-D-manno-octulosonate (Kdo) residue(s) from CMP-Kdo to lipid IV(A), the tetraacyldisaccharide-1,4'-bisphosphate precursor of lipid A.</text>
</comment>
<feature type="active site" description="Proton acceptor" evidence="11">
    <location>
        <position position="67"/>
    </location>
</feature>
<keyword evidence="8" id="KW-0735">Signal-anchor</keyword>
<evidence type="ECO:0000256" key="11">
    <source>
        <dbReference type="PIRSR" id="PIRSR639901-1"/>
    </source>
</evidence>
<dbReference type="AlphaFoldDB" id="A0A1Y6IV68"/>
<feature type="site" description="Transition state stabilizer" evidence="12">
    <location>
        <position position="214"/>
    </location>
</feature>
<name>A0A1Y6IV68_9VIBR</name>
<gene>
    <name evidence="17" type="primary">waaA</name>
    <name evidence="16" type="ORF">SBX37_04895</name>
    <name evidence="17" type="ORF">VIM7927_02850</name>
</gene>
<keyword evidence="17" id="KW-0328">Glycosyltransferase</keyword>
<dbReference type="InterPro" id="IPR038107">
    <property type="entry name" value="Glycos_transf_N_sf"/>
</dbReference>
<evidence type="ECO:0000256" key="10">
    <source>
        <dbReference type="ARBA" id="ARBA00049183"/>
    </source>
</evidence>
<keyword evidence="7 13" id="KW-0808">Transferase</keyword>
<dbReference type="EMBL" id="FXXI01000005">
    <property type="protein sequence ID" value="SMS01554.1"/>
    <property type="molecule type" value="Genomic_DNA"/>
</dbReference>
<keyword evidence="13" id="KW-0472">Membrane</keyword>
<evidence type="ECO:0000256" key="13">
    <source>
        <dbReference type="RuleBase" id="RU365103"/>
    </source>
</evidence>
<feature type="domain" description="3-deoxy-D-manno-octulosonic-acid transferase N-terminal" evidence="15">
    <location>
        <begin position="35"/>
        <end position="217"/>
    </location>
</feature>
<dbReference type="FunFam" id="3.40.50.2000:FF:000032">
    <property type="entry name" value="3-deoxy-D-manno-octulosonic acid transferase"/>
    <property type="match status" value="1"/>
</dbReference>
<dbReference type="FunFam" id="3.40.50.11720:FF:000001">
    <property type="entry name" value="3-deoxy-D-manno-octulosonic acid transferase"/>
    <property type="match status" value="1"/>
</dbReference>
<dbReference type="GO" id="GO:0043842">
    <property type="term" value="F:Kdo transferase activity"/>
    <property type="evidence" value="ECO:0007669"/>
    <property type="project" value="UniProtKB-EC"/>
</dbReference>
<comment type="similarity">
    <text evidence="3">Belongs to the glycosyltransferase group 1 family. Glycosyltransferase 30 subfamily.</text>
</comment>
<dbReference type="Proteomes" id="UP001283366">
    <property type="component" value="Unassembled WGS sequence"/>
</dbReference>
<reference evidence="16 19" key="2">
    <citation type="submission" date="2023-11" db="EMBL/GenBank/DDBJ databases">
        <title>Plant-associative lifestyle of Vibrio porteresiae and its evolutionary dynamics.</title>
        <authorList>
            <person name="Rameshkumar N."/>
            <person name="Kirti K."/>
        </authorList>
    </citation>
    <scope>NUCLEOTIDE SEQUENCE [LARGE SCALE GENOMIC DNA]</scope>
    <source>
        <strain evidence="16 19">MSSRF38</strain>
    </source>
</reference>
<organism evidence="17 18">
    <name type="scientific">Vibrio mangrovi</name>
    <dbReference type="NCBI Taxonomy" id="474394"/>
    <lineage>
        <taxon>Bacteria</taxon>
        <taxon>Pseudomonadati</taxon>
        <taxon>Pseudomonadota</taxon>
        <taxon>Gammaproteobacteria</taxon>
        <taxon>Vibrionales</taxon>
        <taxon>Vibrionaceae</taxon>
        <taxon>Vibrio</taxon>
    </lineage>
</organism>
<keyword evidence="13" id="KW-0448">Lipopolysaccharide biosynthesis</keyword>
<evidence type="ECO:0000256" key="7">
    <source>
        <dbReference type="ARBA" id="ARBA00022679"/>
    </source>
</evidence>
<evidence type="ECO:0000256" key="8">
    <source>
        <dbReference type="ARBA" id="ARBA00022968"/>
    </source>
</evidence>
<dbReference type="SUPFAM" id="SSF53756">
    <property type="entry name" value="UDP-Glycosyltransferase/glycogen phosphorylase"/>
    <property type="match status" value="1"/>
</dbReference>
<evidence type="ECO:0000256" key="3">
    <source>
        <dbReference type="ARBA" id="ARBA00006380"/>
    </source>
</evidence>
<sequence>MMILRWFYTLLLFLVAPVFLVGLYKNRPGKPPVGHRWKEHFGLTPPLTRNTTETGSPIWIHAVSVGETITVASLIKQLRQIYPNKKIVITTTTPTGAEQAQNLIPEVEHRYAPLDFPFAIKKFIKTIHPSHLLIMETELWPNLLHIAQENGVNISVINARLSEKSYQKYRKFKIFIQMCLPKINHISCQYYEDKKRFLLLGANESQLSVTGSMKYDITISQKIEHKAKELRDYLGKSRPVWIAASTHNGEDELILESHKKILKSYPDALLILVPRHPERFNTVYELCIKNDFSVCRRTLEAESHVQTQVYLGDTMGEMLILIGASDVCFMGGSLLGDTGGHNVLEPAALEVPTLIGPNFYNFHDITTELKNAEALQVVNHAQELHGYVIDLFNDDEKRKKMSFQAKKTIRKNTGAIRKTICTIFS</sequence>
<dbReference type="Proteomes" id="UP000196125">
    <property type="component" value="Unassembled WGS sequence"/>
</dbReference>
<keyword evidence="13" id="KW-1133">Transmembrane helix</keyword>
<comment type="pathway">
    <text evidence="2 13">Bacterial outer membrane biogenesis; LPS core biosynthesis.</text>
</comment>
<dbReference type="EC" id="2.4.99.12" evidence="4 13"/>
<comment type="subcellular location">
    <subcellularLocation>
        <location evidence="1">Cell inner membrane</location>
        <topology evidence="1">Single-pass membrane protein</topology>
        <orientation evidence="1">Cytoplasmic side</orientation>
    </subcellularLocation>
    <subcellularLocation>
        <location evidence="13">Cell membrane</location>
    </subcellularLocation>
</comment>
<dbReference type="GO" id="GO:0009245">
    <property type="term" value="P:lipid A biosynthetic process"/>
    <property type="evidence" value="ECO:0007669"/>
    <property type="project" value="TreeGrafter"/>
</dbReference>
<dbReference type="InterPro" id="IPR039901">
    <property type="entry name" value="Kdotransferase"/>
</dbReference>
<evidence type="ECO:0000256" key="5">
    <source>
        <dbReference type="ARBA" id="ARBA00019077"/>
    </source>
</evidence>
<keyword evidence="19" id="KW-1185">Reference proteome</keyword>
<reference evidence="17 18" key="1">
    <citation type="submission" date="2017-05" db="EMBL/GenBank/DDBJ databases">
        <authorList>
            <person name="Song R."/>
            <person name="Chenine A.L."/>
            <person name="Ruprecht R.M."/>
        </authorList>
    </citation>
    <scope>NUCLEOTIDE SEQUENCE [LARGE SCALE GENOMIC DNA]</scope>
    <source>
        <strain evidence="17 18">CECT 7927</strain>
    </source>
</reference>
<evidence type="ECO:0000256" key="2">
    <source>
        <dbReference type="ARBA" id="ARBA00004713"/>
    </source>
</evidence>
<evidence type="ECO:0000256" key="4">
    <source>
        <dbReference type="ARBA" id="ARBA00012621"/>
    </source>
</evidence>
<dbReference type="NCBIfam" id="NF004388">
    <property type="entry name" value="PRK05749.1-4"/>
    <property type="match status" value="1"/>
</dbReference>
<evidence type="ECO:0000259" key="14">
    <source>
        <dbReference type="Pfam" id="PF00534"/>
    </source>
</evidence>
<dbReference type="PANTHER" id="PTHR42755">
    <property type="entry name" value="3-DEOXY-MANNO-OCTULOSONATE CYTIDYLYLTRANSFERASE"/>
    <property type="match status" value="1"/>
</dbReference>
<dbReference type="Gene3D" id="3.40.50.2000">
    <property type="entry name" value="Glycogen Phosphorylase B"/>
    <property type="match status" value="1"/>
</dbReference>
<feature type="domain" description="Glycosyl transferase family 1" evidence="14">
    <location>
        <begin position="246"/>
        <end position="407"/>
    </location>
</feature>
<dbReference type="UniPathway" id="UPA00958"/>
<keyword evidence="13" id="KW-1003">Cell membrane</keyword>
<evidence type="ECO:0000256" key="9">
    <source>
        <dbReference type="ARBA" id="ARBA00031445"/>
    </source>
</evidence>
<dbReference type="InterPro" id="IPR007507">
    <property type="entry name" value="Glycos_transf_N"/>
</dbReference>
<evidence type="ECO:0000256" key="1">
    <source>
        <dbReference type="ARBA" id="ARBA00004388"/>
    </source>
</evidence>
<evidence type="ECO:0000313" key="19">
    <source>
        <dbReference type="Proteomes" id="UP001283366"/>
    </source>
</evidence>
<keyword evidence="13" id="KW-0812">Transmembrane</keyword>
<dbReference type="Pfam" id="PF00534">
    <property type="entry name" value="Glycos_transf_1"/>
    <property type="match status" value="1"/>
</dbReference>
<dbReference type="GO" id="GO:0009244">
    <property type="term" value="P:lipopolysaccharide core region biosynthetic process"/>
    <property type="evidence" value="ECO:0007669"/>
    <property type="project" value="UniProtKB-UniRule"/>
</dbReference>
<evidence type="ECO:0000313" key="17">
    <source>
        <dbReference type="EMBL" id="SMS01554.1"/>
    </source>
</evidence>
<evidence type="ECO:0000313" key="18">
    <source>
        <dbReference type="Proteomes" id="UP000196125"/>
    </source>
</evidence>
<dbReference type="EMBL" id="JAWRCO010000001">
    <property type="protein sequence ID" value="MDW6002209.1"/>
    <property type="molecule type" value="Genomic_DNA"/>
</dbReference>
<dbReference type="Pfam" id="PF04413">
    <property type="entry name" value="Glycos_transf_N"/>
    <property type="match status" value="1"/>
</dbReference>
<evidence type="ECO:0000256" key="12">
    <source>
        <dbReference type="PIRSR" id="PIRSR639901-2"/>
    </source>
</evidence>
<dbReference type="GO" id="GO:0005886">
    <property type="term" value="C:plasma membrane"/>
    <property type="evidence" value="ECO:0007669"/>
    <property type="project" value="UniProtKB-SubCell"/>
</dbReference>
<dbReference type="InterPro" id="IPR001296">
    <property type="entry name" value="Glyco_trans_1"/>
</dbReference>
<proteinExistence type="inferred from homology"/>
<evidence type="ECO:0000313" key="16">
    <source>
        <dbReference type="EMBL" id="MDW6002209.1"/>
    </source>
</evidence>
<comment type="catalytic activity">
    <reaction evidence="10 13">
        <text>lipid IVA (E. coli) + CMP-3-deoxy-beta-D-manno-octulosonate = alpha-Kdo-(2-&gt;6)-lipid IVA (E. coli) + CMP + H(+)</text>
        <dbReference type="Rhea" id="RHEA:28066"/>
        <dbReference type="ChEBI" id="CHEBI:15378"/>
        <dbReference type="ChEBI" id="CHEBI:58603"/>
        <dbReference type="ChEBI" id="CHEBI:60364"/>
        <dbReference type="ChEBI" id="CHEBI:60377"/>
        <dbReference type="ChEBI" id="CHEBI:85987"/>
        <dbReference type="EC" id="2.4.99.12"/>
    </reaction>
</comment>
<evidence type="ECO:0000259" key="15">
    <source>
        <dbReference type="Pfam" id="PF04413"/>
    </source>
</evidence>
<keyword evidence="6" id="KW-0997">Cell inner membrane</keyword>